<evidence type="ECO:0000256" key="1">
    <source>
        <dbReference type="ARBA" id="ARBA00007673"/>
    </source>
</evidence>
<dbReference type="Proteomes" id="UP000000233">
    <property type="component" value="Chromosome"/>
</dbReference>
<dbReference type="eggNOG" id="COG2828">
    <property type="taxonomic scope" value="Bacteria"/>
</dbReference>
<name>A4VL57_STUS1</name>
<dbReference type="Pfam" id="PF04303">
    <property type="entry name" value="PrpF"/>
    <property type="match status" value="1"/>
</dbReference>
<evidence type="ECO:0000256" key="2">
    <source>
        <dbReference type="ARBA" id="ARBA00023235"/>
    </source>
</evidence>
<dbReference type="AlphaFoldDB" id="A4VL57"/>
<protein>
    <recommendedName>
        <fullName evidence="5">2-methylaconitate cis-trans isomerase PrpF</fullName>
    </recommendedName>
</protein>
<sequence length="427" mass="45337">MLCGSFAERVRSGDISFLRDRPVAQLHEDQIPMAHLPQIRIPATYMRGGTSKGVFFRLQDLPQSCQVPGAARDKLFMRVIGSPDPYSAHIDGMGGATSSTSKCVILSKSSRPDHDVEYLYGQVSIDKPFVDWSGNCGNLSTGAGAFALHAGLVDASRIPDNGTCVVRIWQANIGKTIIAHVPVANGQVQETGDFELDGVTFPAAEIVLEFLDPSDDGEEGGSMFPTGNLVDDLEVPGIGTLKATMISAGIPTVFVNAEDIGYQGTELREDINGNPEALARLESIRVAGALRMGLIKTAEEALTRQHTPKVAFVSRPKSYRASSGKNIEAGEVDLLVRALSMGKLHHAMMGTCAVAIGTAAAVPGTLVNLAAGGGERQAVRFGHPSGTLRVGAEAKQIDGQWTVTKAIMSRSARVLMEGWVRVPGDAF</sequence>
<dbReference type="HOGENOM" id="CLU_026443_2_0_6"/>
<comment type="similarity">
    <text evidence="1">Belongs to the PrpF family.</text>
</comment>
<dbReference type="GO" id="GO:0016853">
    <property type="term" value="F:isomerase activity"/>
    <property type="evidence" value="ECO:0007669"/>
    <property type="project" value="UniProtKB-KW"/>
</dbReference>
<dbReference type="Gene3D" id="3.10.310.10">
    <property type="entry name" value="Diaminopimelate Epimerase, Chain A, domain 1"/>
    <property type="match status" value="2"/>
</dbReference>
<evidence type="ECO:0008006" key="5">
    <source>
        <dbReference type="Google" id="ProtNLM"/>
    </source>
</evidence>
<evidence type="ECO:0000313" key="4">
    <source>
        <dbReference type="Proteomes" id="UP000000233"/>
    </source>
</evidence>
<keyword evidence="4" id="KW-1185">Reference proteome</keyword>
<dbReference type="PANTHER" id="PTHR43709">
    <property type="entry name" value="ACONITATE ISOMERASE-RELATED"/>
    <property type="match status" value="1"/>
</dbReference>
<gene>
    <name evidence="3" type="ordered locus">PST_2037</name>
</gene>
<dbReference type="EMBL" id="CP000304">
    <property type="protein sequence ID" value="ABP79708.1"/>
    <property type="molecule type" value="Genomic_DNA"/>
</dbReference>
<dbReference type="FunFam" id="3.10.310.10:FF:000018">
    <property type="entry name" value="2-methylaconitate cis-trans isomerase"/>
    <property type="match status" value="1"/>
</dbReference>
<proteinExistence type="inferred from homology"/>
<reference evidence="3 4" key="1">
    <citation type="journal article" date="2008" name="Proc. Natl. Acad. Sci. U.S.A.">
        <title>Nitrogen fixation island and rhizosphere competence traits in the genome of root-associated Pseudomonas stutzeri A1501.</title>
        <authorList>
            <person name="Yan Y."/>
            <person name="Yang J."/>
            <person name="Dou Y."/>
            <person name="Chen M."/>
            <person name="Ping S."/>
            <person name="Peng J."/>
            <person name="Lu W."/>
            <person name="Zhang W."/>
            <person name="Yao Z."/>
            <person name="Li H."/>
            <person name="Liu W."/>
            <person name="He S."/>
            <person name="Geng L."/>
            <person name="Zhang X."/>
            <person name="Yang F."/>
            <person name="Yu H."/>
            <person name="Zhan Y."/>
            <person name="Li D."/>
            <person name="Lin Z."/>
            <person name="Wang Y."/>
            <person name="Elmerich C."/>
            <person name="Lin M."/>
            <person name="Jin Q."/>
        </authorList>
    </citation>
    <scope>NUCLEOTIDE SEQUENCE [LARGE SCALE GENOMIC DNA]</scope>
    <source>
        <strain evidence="3 4">A1501</strain>
    </source>
</reference>
<keyword evidence="2" id="KW-0413">Isomerase</keyword>
<organism evidence="3 4">
    <name type="scientific">Stutzerimonas stutzeri (strain A1501)</name>
    <name type="common">Pseudomonas stutzeri</name>
    <dbReference type="NCBI Taxonomy" id="379731"/>
    <lineage>
        <taxon>Bacteria</taxon>
        <taxon>Pseudomonadati</taxon>
        <taxon>Pseudomonadota</taxon>
        <taxon>Gammaproteobacteria</taxon>
        <taxon>Pseudomonadales</taxon>
        <taxon>Pseudomonadaceae</taxon>
        <taxon>Stutzerimonas</taxon>
    </lineage>
</organism>
<dbReference type="InterPro" id="IPR012709">
    <property type="entry name" value="PrpF"/>
</dbReference>
<accession>A4VL57</accession>
<dbReference type="GO" id="GO:0019629">
    <property type="term" value="P:propionate catabolic process, 2-methylcitrate cycle"/>
    <property type="evidence" value="ECO:0007669"/>
    <property type="project" value="InterPro"/>
</dbReference>
<dbReference type="PANTHER" id="PTHR43709:SF2">
    <property type="entry name" value="DUF453 DOMAIN PROTEIN (AFU_ORTHOLOGUE AFUA_6G00360)"/>
    <property type="match status" value="1"/>
</dbReference>
<dbReference type="InterPro" id="IPR007400">
    <property type="entry name" value="PrpF-like"/>
</dbReference>
<evidence type="ECO:0000313" key="3">
    <source>
        <dbReference type="EMBL" id="ABP79708.1"/>
    </source>
</evidence>
<dbReference type="KEGG" id="psa:PST_2037"/>
<dbReference type="SUPFAM" id="SSF54506">
    <property type="entry name" value="Diaminopimelate epimerase-like"/>
    <property type="match status" value="2"/>
</dbReference>
<dbReference type="NCBIfam" id="TIGR02334">
    <property type="entry name" value="prpF"/>
    <property type="match status" value="1"/>
</dbReference>